<organism evidence="1 2">
    <name type="scientific">Streptomyces machairae</name>
    <dbReference type="NCBI Taxonomy" id="3134109"/>
    <lineage>
        <taxon>Bacteria</taxon>
        <taxon>Bacillati</taxon>
        <taxon>Actinomycetota</taxon>
        <taxon>Actinomycetes</taxon>
        <taxon>Kitasatosporales</taxon>
        <taxon>Streptomycetaceae</taxon>
        <taxon>Streptomyces</taxon>
    </lineage>
</organism>
<reference evidence="1 2" key="1">
    <citation type="submission" date="2024-03" db="EMBL/GenBank/DDBJ databases">
        <title>Novel Streptomyces species of biotechnological and ecological value are a feature of Machair soil.</title>
        <authorList>
            <person name="Prole J.R."/>
            <person name="Goodfellow M."/>
            <person name="Allenby N."/>
            <person name="Ward A.C."/>
        </authorList>
    </citation>
    <scope>NUCLEOTIDE SEQUENCE [LARGE SCALE GENOMIC DNA]</scope>
    <source>
        <strain evidence="1 2">MS1.AVA.1</strain>
    </source>
</reference>
<dbReference type="EMBL" id="JBBKAK010000001">
    <property type="protein sequence ID" value="MEJ8672901.1"/>
    <property type="molecule type" value="Genomic_DNA"/>
</dbReference>
<evidence type="ECO:0000313" key="1">
    <source>
        <dbReference type="EMBL" id="MEJ8672901.1"/>
    </source>
</evidence>
<sequence length="75" mass="7952">MPDFADLSVLTLADLSVLTPAVHRFPLAESAATHHALETRGTTGKVVLERYRHAEHITGALLGRAANGRTPGSHA</sequence>
<keyword evidence="2" id="KW-1185">Reference proteome</keyword>
<comment type="caution">
    <text evidence="1">The sequence shown here is derived from an EMBL/GenBank/DDBJ whole genome shotgun (WGS) entry which is preliminary data.</text>
</comment>
<accession>A0ABU8UVG3</accession>
<evidence type="ECO:0000313" key="2">
    <source>
        <dbReference type="Proteomes" id="UP001376459"/>
    </source>
</evidence>
<gene>
    <name evidence="1" type="ORF">WKI71_44695</name>
</gene>
<dbReference type="Proteomes" id="UP001376459">
    <property type="component" value="Unassembled WGS sequence"/>
</dbReference>
<protein>
    <submittedName>
        <fullName evidence="1">Uncharacterized protein</fullName>
    </submittedName>
</protein>
<name>A0ABU8UVG3_9ACTN</name>
<proteinExistence type="predicted"/>